<name>R6ILI1_9FIRM</name>
<dbReference type="OrthoDB" id="1629141at2"/>
<dbReference type="SUPFAM" id="SSF111384">
    <property type="entry name" value="OmpH-like"/>
    <property type="match status" value="1"/>
</dbReference>
<comment type="caution">
    <text evidence="1">The sequence shown here is derived from an EMBL/GenBank/DDBJ whole genome shotgun (WGS) entry which is preliminary data.</text>
</comment>
<evidence type="ECO:0000313" key="1">
    <source>
        <dbReference type="EMBL" id="CDB46241.1"/>
    </source>
</evidence>
<reference evidence="4 5" key="2">
    <citation type="journal article" date="2019" name="Nat. Med.">
        <title>A library of human gut bacterial isolates paired with longitudinal multiomics data enables mechanistic microbiome research.</title>
        <authorList>
            <person name="Poyet M."/>
            <person name="Groussin M."/>
            <person name="Gibbons S.M."/>
            <person name="Avila-Pacheco J."/>
            <person name="Jiang X."/>
            <person name="Kearney S.M."/>
            <person name="Perrotta A.R."/>
            <person name="Berdy B."/>
            <person name="Zhao S."/>
            <person name="Lieberman T.D."/>
            <person name="Swanson P.K."/>
            <person name="Smith M."/>
            <person name="Roesemann S."/>
            <person name="Alexander J.E."/>
            <person name="Rich S.A."/>
            <person name="Livny J."/>
            <person name="Vlamakis H."/>
            <person name="Clish C."/>
            <person name="Bullock K."/>
            <person name="Deik A."/>
            <person name="Scott J."/>
            <person name="Pierce K.A."/>
            <person name="Xavier R.J."/>
            <person name="Alm E.J."/>
        </authorList>
    </citation>
    <scope>NUCLEOTIDE SEQUENCE [LARGE SCALE GENOMIC DNA]</scope>
    <source>
        <strain evidence="2 5">BIOML-A13</strain>
        <strain evidence="3 4">BIOML-A3</strain>
    </source>
</reference>
<dbReference type="InterPro" id="IPR005632">
    <property type="entry name" value="Chaperone_Skp"/>
</dbReference>
<accession>R6ILI1</accession>
<organism evidence="1">
    <name type="scientific">Phascolarctobacterium faecium</name>
    <dbReference type="NCBI Taxonomy" id="33025"/>
    <lineage>
        <taxon>Bacteria</taxon>
        <taxon>Bacillati</taxon>
        <taxon>Bacillota</taxon>
        <taxon>Negativicutes</taxon>
        <taxon>Acidaminococcales</taxon>
        <taxon>Acidaminococcaceae</taxon>
        <taxon>Phascolarctobacterium</taxon>
    </lineage>
</organism>
<reference evidence="1" key="1">
    <citation type="submission" date="2012-11" db="EMBL/GenBank/DDBJ databases">
        <title>Dependencies among metagenomic species, viruses, plasmids and units of genetic variation.</title>
        <authorList>
            <person name="Nielsen H.B."/>
            <person name="Almeida M."/>
            <person name="Juncker A.S."/>
            <person name="Rasmussen S."/>
            <person name="Li J."/>
            <person name="Sunagawa S."/>
            <person name="Plichta D."/>
            <person name="Gautier L."/>
            <person name="Le Chatelier E."/>
            <person name="Peletier E."/>
            <person name="Bonde I."/>
            <person name="Nielsen T."/>
            <person name="Manichanh C."/>
            <person name="Arumugam M."/>
            <person name="Batto J."/>
            <person name="Santos M.B.Q.D."/>
            <person name="Blom N."/>
            <person name="Borruel N."/>
            <person name="Burgdorf K.S."/>
            <person name="Boumezbeur F."/>
            <person name="Casellas F."/>
            <person name="Dore J."/>
            <person name="Guarner F."/>
            <person name="Hansen T."/>
            <person name="Hildebrand F."/>
            <person name="Kaas R.S."/>
            <person name="Kennedy S."/>
            <person name="Kristiansen K."/>
            <person name="Kultima J.R."/>
            <person name="Leonard P."/>
            <person name="Levenez F."/>
            <person name="Lund O."/>
            <person name="Moumen B."/>
            <person name="Le Paslier D."/>
            <person name="Pons N."/>
            <person name="Pedersen O."/>
            <person name="Prifti E."/>
            <person name="Qin J."/>
            <person name="Raes J."/>
            <person name="Tap J."/>
            <person name="Tims S."/>
            <person name="Ussery D.W."/>
            <person name="Yamada T."/>
            <person name="MetaHit consortium"/>
            <person name="Renault P."/>
            <person name="Sicheritz-Ponten T."/>
            <person name="Bork P."/>
            <person name="Wang J."/>
            <person name="Brunak S."/>
            <person name="Ehrlich S.D."/>
        </authorList>
    </citation>
    <scope>NUCLEOTIDE SEQUENCE [LARGE SCALE GENOMIC DNA]</scope>
</reference>
<evidence type="ECO:0000313" key="4">
    <source>
        <dbReference type="Proteomes" id="UP000443070"/>
    </source>
</evidence>
<dbReference type="HOGENOM" id="CLU_128691_1_0_9"/>
<dbReference type="STRING" id="1262914.BN533_01298"/>
<protein>
    <submittedName>
        <fullName evidence="1 2">Outer membrane protein</fullName>
    </submittedName>
</protein>
<dbReference type="RefSeq" id="WP_021718198.1">
    <property type="nucleotide sequence ID" value="NZ_AP025560.1"/>
</dbReference>
<evidence type="ECO:0000313" key="5">
    <source>
        <dbReference type="Proteomes" id="UP000484547"/>
    </source>
</evidence>
<accession>A0A6I3RWI2</accession>
<dbReference type="AlphaFoldDB" id="R6ILI1"/>
<dbReference type="SMART" id="SM00935">
    <property type="entry name" value="OmpH"/>
    <property type="match status" value="1"/>
</dbReference>
<evidence type="ECO:0000313" key="2">
    <source>
        <dbReference type="EMBL" id="MTT76220.1"/>
    </source>
</evidence>
<dbReference type="Proteomes" id="UP000443070">
    <property type="component" value="Unassembled WGS sequence"/>
</dbReference>
<dbReference type="PROSITE" id="PS51257">
    <property type="entry name" value="PROKAR_LIPOPROTEIN"/>
    <property type="match status" value="1"/>
</dbReference>
<dbReference type="EMBL" id="WNBW01000005">
    <property type="protein sequence ID" value="MTU04284.1"/>
    <property type="molecule type" value="Genomic_DNA"/>
</dbReference>
<dbReference type="Proteomes" id="UP000484547">
    <property type="component" value="Unassembled WGS sequence"/>
</dbReference>
<dbReference type="EMBL" id="WNBM01000005">
    <property type="protein sequence ID" value="MTT76220.1"/>
    <property type="molecule type" value="Genomic_DNA"/>
</dbReference>
<sequence length="136" mass="14571">MKKQVVAGLMVAVAMISFGCSGRNAEFGVVDMKAVESKAEIVKTVKEEVATKGKALQEEMTKEMEGKSQEEQKKIVEDKTAEMQLVQSEAQNKLKASLDSALNAVAKEKGLGAVLIKDAVPQGGVDVTDSVIEKMK</sequence>
<keyword evidence="4" id="KW-1185">Reference proteome</keyword>
<gene>
    <name evidence="1" type="ORF">BN533_01298</name>
    <name evidence="2" type="ORF">GMD11_08080</name>
    <name evidence="3" type="ORF">GMD18_07735</name>
</gene>
<dbReference type="InterPro" id="IPR024930">
    <property type="entry name" value="Skp_dom_sf"/>
</dbReference>
<proteinExistence type="predicted"/>
<dbReference type="eggNOG" id="COG2825">
    <property type="taxonomic scope" value="Bacteria"/>
</dbReference>
<dbReference type="EMBL" id="CBDS010000079">
    <property type="protein sequence ID" value="CDB46241.1"/>
    <property type="molecule type" value="Genomic_DNA"/>
</dbReference>
<dbReference type="Gene3D" id="3.30.910.20">
    <property type="entry name" value="Skp domain"/>
    <property type="match status" value="1"/>
</dbReference>
<evidence type="ECO:0000313" key="3">
    <source>
        <dbReference type="EMBL" id="MTU04284.1"/>
    </source>
</evidence>
<dbReference type="GO" id="GO:0051082">
    <property type="term" value="F:unfolded protein binding"/>
    <property type="evidence" value="ECO:0007669"/>
    <property type="project" value="InterPro"/>
</dbReference>